<dbReference type="InterPro" id="IPR007197">
    <property type="entry name" value="rSAM"/>
</dbReference>
<dbReference type="InterPro" id="IPR013785">
    <property type="entry name" value="Aldolase_TIM"/>
</dbReference>
<evidence type="ECO:0000256" key="6">
    <source>
        <dbReference type="ARBA" id="ARBA00023014"/>
    </source>
</evidence>
<dbReference type="GO" id="GO:0003824">
    <property type="term" value="F:catalytic activity"/>
    <property type="evidence" value="ECO:0007669"/>
    <property type="project" value="InterPro"/>
</dbReference>
<keyword evidence="4" id="KW-0479">Metal-binding</keyword>
<dbReference type="Pfam" id="PF04055">
    <property type="entry name" value="Radical_SAM"/>
    <property type="match status" value="1"/>
</dbReference>
<evidence type="ECO:0000313" key="8">
    <source>
        <dbReference type="EMBL" id="PIV41894.1"/>
    </source>
</evidence>
<name>A0A2M7D7A8_9BACT</name>
<feature type="domain" description="Radical SAM core" evidence="7">
    <location>
        <begin position="13"/>
        <end position="224"/>
    </location>
</feature>
<dbReference type="SFLD" id="SFLDS00029">
    <property type="entry name" value="Radical_SAM"/>
    <property type="match status" value="1"/>
</dbReference>
<dbReference type="SUPFAM" id="SSF102114">
    <property type="entry name" value="Radical SAM enzymes"/>
    <property type="match status" value="1"/>
</dbReference>
<proteinExistence type="predicted"/>
<dbReference type="InterPro" id="IPR012840">
    <property type="entry name" value="NrdG2"/>
</dbReference>
<dbReference type="PROSITE" id="PS51918">
    <property type="entry name" value="RADICAL_SAM"/>
    <property type="match status" value="1"/>
</dbReference>
<sequence>MEIGGLEKSTLIDYPAKVACTVFLVGCNFRCPFCYSSELVLPEKIKSQPRISEKEFFDFLKKRKGLLEGVVICGGEPTQNKDLPDFIKKIKKLGYRVKLDTNGSSPEILAKLIGEKLIDYVAMDIKAPKERYYKATGVKVDIKKIQKSIDILKRGKVDYELRSTILPKLHTKEDIVNMAKWIRNAKVYYLQQFRPEKTIDPEYEQYKPFSQEELKSIQKECSKYVFTKLRS</sequence>
<dbReference type="InterPro" id="IPR058240">
    <property type="entry name" value="rSAM_sf"/>
</dbReference>
<evidence type="ECO:0000256" key="4">
    <source>
        <dbReference type="ARBA" id="ARBA00022723"/>
    </source>
</evidence>
<evidence type="ECO:0000256" key="5">
    <source>
        <dbReference type="ARBA" id="ARBA00023004"/>
    </source>
</evidence>
<keyword evidence="2" id="KW-0004">4Fe-4S</keyword>
<dbReference type="GO" id="GO:0051539">
    <property type="term" value="F:4 iron, 4 sulfur cluster binding"/>
    <property type="evidence" value="ECO:0007669"/>
    <property type="project" value="UniProtKB-KW"/>
</dbReference>
<evidence type="ECO:0000259" key="7">
    <source>
        <dbReference type="PROSITE" id="PS51918"/>
    </source>
</evidence>
<organism evidence="8 9">
    <name type="scientific">Candidatus Nealsonbacteria bacterium CG02_land_8_20_14_3_00_40_11</name>
    <dbReference type="NCBI Taxonomy" id="1974700"/>
    <lineage>
        <taxon>Bacteria</taxon>
        <taxon>Candidatus Nealsoniibacteriota</taxon>
    </lineage>
</organism>
<dbReference type="InterPro" id="IPR034457">
    <property type="entry name" value="Organic_radical-activating"/>
</dbReference>
<dbReference type="GO" id="GO:0046872">
    <property type="term" value="F:metal ion binding"/>
    <property type="evidence" value="ECO:0007669"/>
    <property type="project" value="UniProtKB-KW"/>
</dbReference>
<reference evidence="9" key="1">
    <citation type="submission" date="2017-09" db="EMBL/GenBank/DDBJ databases">
        <title>Depth-based differentiation of microbial function through sediment-hosted aquifers and enrichment of novel symbionts in the deep terrestrial subsurface.</title>
        <authorList>
            <person name="Probst A.J."/>
            <person name="Ladd B."/>
            <person name="Jarett J.K."/>
            <person name="Geller-Mcgrath D.E."/>
            <person name="Sieber C.M.K."/>
            <person name="Emerson J.B."/>
            <person name="Anantharaman K."/>
            <person name="Thomas B.C."/>
            <person name="Malmstrom R."/>
            <person name="Stieglmeier M."/>
            <person name="Klingl A."/>
            <person name="Woyke T."/>
            <person name="Ryan C.M."/>
            <person name="Banfield J.F."/>
        </authorList>
    </citation>
    <scope>NUCLEOTIDE SEQUENCE [LARGE SCALE GENOMIC DNA]</scope>
</reference>
<dbReference type="Proteomes" id="UP000230304">
    <property type="component" value="Unassembled WGS sequence"/>
</dbReference>
<evidence type="ECO:0000313" key="9">
    <source>
        <dbReference type="Proteomes" id="UP000230304"/>
    </source>
</evidence>
<gene>
    <name evidence="8" type="ORF">COS26_02980</name>
</gene>
<dbReference type="EMBL" id="PEUA01000064">
    <property type="protein sequence ID" value="PIV41894.1"/>
    <property type="molecule type" value="Genomic_DNA"/>
</dbReference>
<dbReference type="NCBIfam" id="TIGR02495">
    <property type="entry name" value="NrdG2"/>
    <property type="match status" value="1"/>
</dbReference>
<dbReference type="CDD" id="cd01335">
    <property type="entry name" value="Radical_SAM"/>
    <property type="match status" value="1"/>
</dbReference>
<dbReference type="SMART" id="SM00729">
    <property type="entry name" value="Elp3"/>
    <property type="match status" value="1"/>
</dbReference>
<dbReference type="AlphaFoldDB" id="A0A2M7D7A8"/>
<comment type="caution">
    <text evidence="8">The sequence shown here is derived from an EMBL/GenBank/DDBJ whole genome shotgun (WGS) entry which is preliminary data.</text>
</comment>
<keyword evidence="5" id="KW-0408">Iron</keyword>
<keyword evidence="3" id="KW-0949">S-adenosyl-L-methionine</keyword>
<dbReference type="InterPro" id="IPR006638">
    <property type="entry name" value="Elp3/MiaA/NifB-like_rSAM"/>
</dbReference>
<dbReference type="SFLD" id="SFLDG01067">
    <property type="entry name" value="SPASM/twitch_domain_containing"/>
    <property type="match status" value="1"/>
</dbReference>
<dbReference type="PANTHER" id="PTHR30352">
    <property type="entry name" value="PYRUVATE FORMATE-LYASE-ACTIVATING ENZYME"/>
    <property type="match status" value="1"/>
</dbReference>
<evidence type="ECO:0000256" key="2">
    <source>
        <dbReference type="ARBA" id="ARBA00022485"/>
    </source>
</evidence>
<protein>
    <submittedName>
        <fullName evidence="8">Anaerobic ribonucleoside-triphosphate reductase activating protein</fullName>
    </submittedName>
</protein>
<comment type="cofactor">
    <cofactor evidence="1">
        <name>[4Fe-4S] cluster</name>
        <dbReference type="ChEBI" id="CHEBI:49883"/>
    </cofactor>
</comment>
<accession>A0A2M7D7A8</accession>
<dbReference type="SFLD" id="SFLDG01094">
    <property type="entry name" value="Uncharacterised_Radical_SAM_Su"/>
    <property type="match status" value="1"/>
</dbReference>
<evidence type="ECO:0000256" key="1">
    <source>
        <dbReference type="ARBA" id="ARBA00001966"/>
    </source>
</evidence>
<dbReference type="PANTHER" id="PTHR30352:SF13">
    <property type="entry name" value="GLYCYL-RADICAL ENZYME ACTIVATING ENZYME YJJW-RELATED"/>
    <property type="match status" value="1"/>
</dbReference>
<dbReference type="Gene3D" id="3.20.20.70">
    <property type="entry name" value="Aldolase class I"/>
    <property type="match status" value="1"/>
</dbReference>
<evidence type="ECO:0000256" key="3">
    <source>
        <dbReference type="ARBA" id="ARBA00022691"/>
    </source>
</evidence>
<keyword evidence="6" id="KW-0411">Iron-sulfur</keyword>